<evidence type="ECO:0000256" key="1">
    <source>
        <dbReference type="ARBA" id="ARBA00004613"/>
    </source>
</evidence>
<feature type="chain" id="PRO_5004734439" description="Basic tail protein" evidence="3">
    <location>
        <begin position="22"/>
        <end position="92"/>
    </location>
</feature>
<accession>V5GZZ5</accession>
<dbReference type="Pfam" id="PF07771">
    <property type="entry name" value="TSGP1"/>
    <property type="match status" value="1"/>
</dbReference>
<proteinExistence type="evidence at transcript level"/>
<sequence>MGFTGITLVLVSLAFFGSTTAHDCQNGTRPESQNDREGCDYYCWNDRTSSRDQFFFTDGVQCFYNKWGRIKYVKNGECHLTSDTGGPYKVNE</sequence>
<keyword evidence="3" id="KW-0732">Signal</keyword>
<evidence type="ECO:0008006" key="5">
    <source>
        <dbReference type="Google" id="ProtNLM"/>
    </source>
</evidence>
<name>V5GZZ5_IXORI</name>
<dbReference type="EMBL" id="GANP01014389">
    <property type="protein sequence ID" value="JAB70079.1"/>
    <property type="molecule type" value="mRNA"/>
</dbReference>
<comment type="subcellular location">
    <subcellularLocation>
        <location evidence="1">Secreted</location>
    </subcellularLocation>
</comment>
<feature type="signal peptide" evidence="3">
    <location>
        <begin position="1"/>
        <end position="21"/>
    </location>
</feature>
<dbReference type="GO" id="GO:0005576">
    <property type="term" value="C:extracellular region"/>
    <property type="evidence" value="ECO:0007669"/>
    <property type="project" value="UniProtKB-SubCell"/>
</dbReference>
<evidence type="ECO:0000313" key="4">
    <source>
        <dbReference type="EMBL" id="JAB70079.1"/>
    </source>
</evidence>
<evidence type="ECO:0000256" key="2">
    <source>
        <dbReference type="ARBA" id="ARBA00022525"/>
    </source>
</evidence>
<keyword evidence="2" id="KW-0964">Secreted</keyword>
<evidence type="ECO:0000256" key="3">
    <source>
        <dbReference type="SAM" id="SignalP"/>
    </source>
</evidence>
<dbReference type="InterPro" id="IPR011694">
    <property type="entry name" value="Ixonnexin-like"/>
</dbReference>
<reference evidence="4" key="1">
    <citation type="journal article" date="2015" name="Sci. Rep.">
        <title>Tissue- and time-dependent transcription in Ixodes ricinus salivary glands and midguts when blood feeding on the vertebrate host.</title>
        <authorList>
            <person name="Kotsyfakis M."/>
            <person name="Schwarz A."/>
            <person name="Erhart J."/>
            <person name="Ribeiro J.M."/>
        </authorList>
    </citation>
    <scope>NUCLEOTIDE SEQUENCE</scope>
    <source>
        <tissue evidence="4">Salivary gland and midgut</tissue>
    </source>
</reference>
<protein>
    <recommendedName>
        <fullName evidence="5">Basic tail protein</fullName>
    </recommendedName>
</protein>
<organism evidence="4">
    <name type="scientific">Ixodes ricinus</name>
    <name type="common">Common tick</name>
    <name type="synonym">Acarus ricinus</name>
    <dbReference type="NCBI Taxonomy" id="34613"/>
    <lineage>
        <taxon>Eukaryota</taxon>
        <taxon>Metazoa</taxon>
        <taxon>Ecdysozoa</taxon>
        <taxon>Arthropoda</taxon>
        <taxon>Chelicerata</taxon>
        <taxon>Arachnida</taxon>
        <taxon>Acari</taxon>
        <taxon>Parasitiformes</taxon>
        <taxon>Ixodida</taxon>
        <taxon>Ixodoidea</taxon>
        <taxon>Ixodidae</taxon>
        <taxon>Ixodinae</taxon>
        <taxon>Ixodes</taxon>
    </lineage>
</organism>
<dbReference type="AlphaFoldDB" id="V5GZZ5"/>